<protein>
    <submittedName>
        <fullName evidence="2">Microtubule-associated futsch-like protein</fullName>
    </submittedName>
</protein>
<dbReference type="Proteomes" id="UP000554482">
    <property type="component" value="Unassembled WGS sequence"/>
</dbReference>
<evidence type="ECO:0000313" key="2">
    <source>
        <dbReference type="EMBL" id="KAF5199214.1"/>
    </source>
</evidence>
<dbReference type="OrthoDB" id="1930709at2759"/>
<keyword evidence="3" id="KW-1185">Reference proteome</keyword>
<comment type="caution">
    <text evidence="2">The sequence shown here is derived from an EMBL/GenBank/DDBJ whole genome shotgun (WGS) entry which is preliminary data.</text>
</comment>
<name>A0A7J6WPA8_THATH</name>
<feature type="region of interest" description="Disordered" evidence="1">
    <location>
        <begin position="1"/>
        <end position="121"/>
    </location>
</feature>
<organism evidence="2 3">
    <name type="scientific">Thalictrum thalictroides</name>
    <name type="common">Rue-anemone</name>
    <name type="synonym">Anemone thalictroides</name>
    <dbReference type="NCBI Taxonomy" id="46969"/>
    <lineage>
        <taxon>Eukaryota</taxon>
        <taxon>Viridiplantae</taxon>
        <taxon>Streptophyta</taxon>
        <taxon>Embryophyta</taxon>
        <taxon>Tracheophyta</taxon>
        <taxon>Spermatophyta</taxon>
        <taxon>Magnoliopsida</taxon>
        <taxon>Ranunculales</taxon>
        <taxon>Ranunculaceae</taxon>
        <taxon>Thalictroideae</taxon>
        <taxon>Thalictrum</taxon>
    </lineage>
</organism>
<dbReference type="PANTHER" id="PTHR34468">
    <property type="entry name" value="MICROTUBULE-ASSOCIATED FUTSCH-LIKE PROTEIN"/>
    <property type="match status" value="1"/>
</dbReference>
<accession>A0A7J6WPA8</accession>
<feature type="region of interest" description="Disordered" evidence="1">
    <location>
        <begin position="258"/>
        <end position="297"/>
    </location>
</feature>
<feature type="compositionally biased region" description="Polar residues" evidence="1">
    <location>
        <begin position="80"/>
        <end position="106"/>
    </location>
</feature>
<dbReference type="EMBL" id="JABWDY010012305">
    <property type="protein sequence ID" value="KAF5199214.1"/>
    <property type="molecule type" value="Genomic_DNA"/>
</dbReference>
<dbReference type="AlphaFoldDB" id="A0A7J6WPA8"/>
<evidence type="ECO:0000313" key="3">
    <source>
        <dbReference type="Proteomes" id="UP000554482"/>
    </source>
</evidence>
<reference evidence="2 3" key="1">
    <citation type="submission" date="2020-06" db="EMBL/GenBank/DDBJ databases">
        <title>Transcriptomic and genomic resources for Thalictrum thalictroides and T. hernandezii: Facilitating candidate gene discovery in an emerging model plant lineage.</title>
        <authorList>
            <person name="Arias T."/>
            <person name="Riano-Pachon D.M."/>
            <person name="Di Stilio V.S."/>
        </authorList>
    </citation>
    <scope>NUCLEOTIDE SEQUENCE [LARGE SCALE GENOMIC DNA]</scope>
    <source>
        <strain evidence="3">cv. WT478/WT964</strain>
        <tissue evidence="2">Leaves</tissue>
    </source>
</reference>
<sequence length="297" mass="32406">MEAVKEESSCGSANTVKSKLRYPLRSATKKKDDKSAVTNTASTSPKRRKPQSIVGKSVGFLDTSGNDKPAMPSRRLSVRAKSSISPFPKSTGTINPSSDSRTQTFHKGQGSDEKPVSDVSKSISRKKFSILSSVSYWLSQIKLSESTAKHSVSLGFFKLALESGCEPLQQMSDELKSYASRHNLVELGEPLKELLTSYKISADMDQLKVSEICPQVSEESTQSSEAVHNSSIDNGKKLKLKASCSENVQVSTIVKTAKRRSTQKFSATKNRGSVNSNPIKSNNVPQKNSHRPTMEVT</sequence>
<feature type="compositionally biased region" description="Polar residues" evidence="1">
    <location>
        <begin position="263"/>
        <end position="287"/>
    </location>
</feature>
<dbReference type="PANTHER" id="PTHR34468:SF2">
    <property type="entry name" value="MICROTUBULE-ASSOCIATED FUTSCH-LIKE PROTEIN"/>
    <property type="match status" value="1"/>
</dbReference>
<evidence type="ECO:0000256" key="1">
    <source>
        <dbReference type="SAM" id="MobiDB-lite"/>
    </source>
</evidence>
<proteinExistence type="predicted"/>
<gene>
    <name evidence="2" type="ORF">FRX31_011193</name>
</gene>